<name>A0A444UTC0_ACIRT</name>
<feature type="compositionally biased region" description="Polar residues" evidence="1">
    <location>
        <begin position="133"/>
        <end position="153"/>
    </location>
</feature>
<comment type="caution">
    <text evidence="2">The sequence shown here is derived from an EMBL/GenBank/DDBJ whole genome shotgun (WGS) entry which is preliminary data.</text>
</comment>
<dbReference type="GO" id="GO:0005634">
    <property type="term" value="C:nucleus"/>
    <property type="evidence" value="ECO:0007669"/>
    <property type="project" value="InterPro"/>
</dbReference>
<protein>
    <submittedName>
        <fullName evidence="2">MAD2L1-binding protein</fullName>
    </submittedName>
</protein>
<dbReference type="AlphaFoldDB" id="A0A444UTC0"/>
<feature type="compositionally biased region" description="Polar residues" evidence="1">
    <location>
        <begin position="171"/>
        <end position="184"/>
    </location>
</feature>
<dbReference type="Gene3D" id="3.30.900.20">
    <property type="match status" value="1"/>
</dbReference>
<dbReference type="PANTHER" id="PTHR15681:SF1">
    <property type="entry name" value="MAD2L1-BINDING PROTEIN"/>
    <property type="match status" value="1"/>
</dbReference>
<feature type="compositionally biased region" description="Basic and acidic residues" evidence="1">
    <location>
        <begin position="154"/>
        <end position="170"/>
    </location>
</feature>
<dbReference type="GO" id="GO:0007096">
    <property type="term" value="P:regulation of exit from mitosis"/>
    <property type="evidence" value="ECO:0007669"/>
    <property type="project" value="InterPro"/>
</dbReference>
<feature type="region of interest" description="Disordered" evidence="1">
    <location>
        <begin position="1"/>
        <end position="27"/>
    </location>
</feature>
<evidence type="ECO:0000313" key="3">
    <source>
        <dbReference type="Proteomes" id="UP000289886"/>
    </source>
</evidence>
<dbReference type="PANTHER" id="PTHR15681">
    <property type="entry name" value="MAD2L1-BINDING PROTEIN"/>
    <property type="match status" value="1"/>
</dbReference>
<reference evidence="2 3" key="1">
    <citation type="submission" date="2019-01" db="EMBL/GenBank/DDBJ databases">
        <title>Draft Genome and Complete Hox-Cluster Characterization of the Sterlet Sturgeon (Acipenser ruthenus).</title>
        <authorList>
            <person name="Wei Q."/>
        </authorList>
    </citation>
    <scope>NUCLEOTIDE SEQUENCE [LARGE SCALE GENOMIC DNA]</scope>
    <source>
        <strain evidence="2">WHYD16114868_AA</strain>
        <tissue evidence="2">Blood</tissue>
    </source>
</reference>
<feature type="region of interest" description="Disordered" evidence="1">
    <location>
        <begin position="64"/>
        <end position="84"/>
    </location>
</feature>
<feature type="region of interest" description="Disordered" evidence="1">
    <location>
        <begin position="133"/>
        <end position="184"/>
    </location>
</feature>
<feature type="compositionally biased region" description="Basic and acidic residues" evidence="1">
    <location>
        <begin position="7"/>
        <end position="20"/>
    </location>
</feature>
<evidence type="ECO:0000313" key="2">
    <source>
        <dbReference type="EMBL" id="RXM91409.1"/>
    </source>
</evidence>
<keyword evidence="3" id="KW-1185">Reference proteome</keyword>
<organism evidence="2 3">
    <name type="scientific">Acipenser ruthenus</name>
    <name type="common">Sterlet sturgeon</name>
    <dbReference type="NCBI Taxonomy" id="7906"/>
    <lineage>
        <taxon>Eukaryota</taxon>
        <taxon>Metazoa</taxon>
        <taxon>Chordata</taxon>
        <taxon>Craniata</taxon>
        <taxon>Vertebrata</taxon>
        <taxon>Euteleostomi</taxon>
        <taxon>Actinopterygii</taxon>
        <taxon>Chondrostei</taxon>
        <taxon>Acipenseriformes</taxon>
        <taxon>Acipenseridae</taxon>
        <taxon>Acipenser</taxon>
    </lineage>
</organism>
<accession>A0A444UTC0</accession>
<gene>
    <name evidence="2" type="ORF">EOD39_21209</name>
</gene>
<evidence type="ECO:0000256" key="1">
    <source>
        <dbReference type="SAM" id="MobiDB-lite"/>
    </source>
</evidence>
<dbReference type="Pfam" id="PF06581">
    <property type="entry name" value="p31comet"/>
    <property type="match status" value="1"/>
</dbReference>
<proteinExistence type="predicted"/>
<dbReference type="InterPro" id="IPR009511">
    <property type="entry name" value="MAD1/Cdc20-bound-Mad2-bd"/>
</dbReference>
<dbReference type="InterPro" id="IPR053729">
    <property type="entry name" value="MAD2L1BP_domain_sf"/>
</dbReference>
<sequence>MAAWQAHEMHFELGDERERPTGVGNDSEVLVGSEVEIKANLVAETEDERQTTGECDTEPCRTAAQLQSDNPGAAGSESEGTVRTETESACGQCWVLSSSEMEPSVAEVVSSSTLSGSTRNTGYVLLCDDVSMPQTRGNGHTSSISGENSSRTGGSEEDKENHNEHGHPSTEIKTTNNKMSDSPTTVNIQTEDVCLKNTANSSDFPTQRIEEFVGSLHQGQRSDDECSVSVMFSGSVTQESCSKFVCEILKYLLYQRQQLPMPYDQLLFFQKKQQTMGRADELVARKPVKTEGWDGKKCQRVLKEMEEVLLHLEELFSLSLVPRVLLLLGGNIMLPKELYEVNLEGIALGNLEQSLKTAACLRKLFRTLFMADILSDSKPARLMTTTVMVQGHRDCGVGWFRPKMDYQVPTRVKKQIIVLSCGSEEESCHLSQAARTNWDDYIWFQAPVTIKGFYK</sequence>
<dbReference type="EMBL" id="SCEB01008873">
    <property type="protein sequence ID" value="RXM91409.1"/>
    <property type="molecule type" value="Genomic_DNA"/>
</dbReference>
<dbReference type="Proteomes" id="UP000289886">
    <property type="component" value="Unassembled WGS sequence"/>
</dbReference>